<dbReference type="VEuPathDB" id="AmoebaDB:NAEGRDRAFT_53448"/>
<dbReference type="AlphaFoldDB" id="D2VZ97"/>
<evidence type="ECO:0000256" key="2">
    <source>
        <dbReference type="ARBA" id="ARBA00023242"/>
    </source>
</evidence>
<evidence type="ECO:0000256" key="4">
    <source>
        <dbReference type="SAM" id="MobiDB-lite"/>
    </source>
</evidence>
<reference evidence="6 7" key="1">
    <citation type="journal article" date="2010" name="Cell">
        <title>The genome of Naegleria gruberi illuminates early eukaryotic versatility.</title>
        <authorList>
            <person name="Fritz-Laylin L.K."/>
            <person name="Prochnik S.E."/>
            <person name="Ginger M.L."/>
            <person name="Dacks J.B."/>
            <person name="Carpenter M.L."/>
            <person name="Field M.C."/>
            <person name="Kuo A."/>
            <person name="Paredez A."/>
            <person name="Chapman J."/>
            <person name="Pham J."/>
            <person name="Shu S."/>
            <person name="Neupane R."/>
            <person name="Cipriano M."/>
            <person name="Mancuso J."/>
            <person name="Tu H."/>
            <person name="Salamov A."/>
            <person name="Lindquist E."/>
            <person name="Shapiro H."/>
            <person name="Lucas S."/>
            <person name="Grigoriev I.V."/>
            <person name="Cande W.Z."/>
            <person name="Fulton C."/>
            <person name="Rokhsar D.S."/>
            <person name="Dawson S.C."/>
        </authorList>
    </citation>
    <scope>NUCLEOTIDE SEQUENCE [LARGE SCALE GENOMIC DNA]</scope>
    <source>
        <strain evidence="6 7">NEG-M</strain>
    </source>
</reference>
<feature type="domain" description="FAM192A/Fyv6 N-terminal" evidence="5">
    <location>
        <begin position="64"/>
        <end position="160"/>
    </location>
</feature>
<accession>D2VZ97</accession>
<evidence type="ECO:0000259" key="5">
    <source>
        <dbReference type="Pfam" id="PF10187"/>
    </source>
</evidence>
<proteinExistence type="predicted"/>
<name>D2VZ97_NAEGR</name>
<evidence type="ECO:0000313" key="6">
    <source>
        <dbReference type="EMBL" id="EFC37807.1"/>
    </source>
</evidence>
<feature type="compositionally biased region" description="Polar residues" evidence="4">
    <location>
        <begin position="32"/>
        <end position="48"/>
    </location>
</feature>
<evidence type="ECO:0000256" key="1">
    <source>
        <dbReference type="ARBA" id="ARBA00004123"/>
    </source>
</evidence>
<dbReference type="Pfam" id="PF10187">
    <property type="entry name" value="FAM192A_Fyv6_N"/>
    <property type="match status" value="1"/>
</dbReference>
<keyword evidence="2" id="KW-0539">Nucleus</keyword>
<dbReference type="KEGG" id="ngr:NAEGRDRAFT_53448"/>
<feature type="coiled-coil region" evidence="3">
    <location>
        <begin position="101"/>
        <end position="155"/>
    </location>
</feature>
<dbReference type="InterPro" id="IPR019331">
    <property type="entry name" value="FAM192A/Fyv6_N"/>
</dbReference>
<dbReference type="Proteomes" id="UP000006671">
    <property type="component" value="Unassembled WGS sequence"/>
</dbReference>
<evidence type="ECO:0000313" key="7">
    <source>
        <dbReference type="Proteomes" id="UP000006671"/>
    </source>
</evidence>
<protein>
    <submittedName>
        <fullName evidence="6">Predicted protein</fullName>
    </submittedName>
</protein>
<dbReference type="EMBL" id="GG738914">
    <property type="protein sequence ID" value="EFC37807.1"/>
    <property type="molecule type" value="Genomic_DNA"/>
</dbReference>
<dbReference type="PANTHER" id="PTHR13495:SF0">
    <property type="entry name" value="PSME3-INTERACTING PROTEIN"/>
    <property type="match status" value="1"/>
</dbReference>
<feature type="compositionally biased region" description="Low complexity" evidence="4">
    <location>
        <begin position="56"/>
        <end position="74"/>
    </location>
</feature>
<dbReference type="PANTHER" id="PTHR13495">
    <property type="entry name" value="NEFA-INTERACTING NUCLEAR PROTEIN NIP30"/>
    <property type="match status" value="1"/>
</dbReference>
<dbReference type="OrthoDB" id="10513163at2759"/>
<keyword evidence="3" id="KW-0175">Coiled coil</keyword>
<dbReference type="GO" id="GO:0005634">
    <property type="term" value="C:nucleus"/>
    <property type="evidence" value="ECO:0007669"/>
    <property type="project" value="UniProtKB-SubCell"/>
</dbReference>
<comment type="subcellular location">
    <subcellularLocation>
        <location evidence="1">Nucleus</location>
    </subcellularLocation>
</comment>
<keyword evidence="7" id="KW-1185">Reference proteome</keyword>
<gene>
    <name evidence="6" type="ORF">NAEGRDRAFT_53448</name>
</gene>
<feature type="compositionally biased region" description="Low complexity" evidence="4">
    <location>
        <begin position="10"/>
        <end position="24"/>
    </location>
</feature>
<dbReference type="RefSeq" id="XP_002670551.1">
    <property type="nucleotide sequence ID" value="XM_002670505.1"/>
</dbReference>
<evidence type="ECO:0000256" key="3">
    <source>
        <dbReference type="SAM" id="Coils"/>
    </source>
</evidence>
<organism evidence="7">
    <name type="scientific">Naegleria gruberi</name>
    <name type="common">Amoeba</name>
    <dbReference type="NCBI Taxonomy" id="5762"/>
    <lineage>
        <taxon>Eukaryota</taxon>
        <taxon>Discoba</taxon>
        <taxon>Heterolobosea</taxon>
        <taxon>Tetramitia</taxon>
        <taxon>Eutetramitia</taxon>
        <taxon>Vahlkampfiidae</taxon>
        <taxon>Naegleria</taxon>
    </lineage>
</organism>
<dbReference type="InterPro" id="IPR039845">
    <property type="entry name" value="FAM192A"/>
</dbReference>
<sequence length="241" mass="27799">MMDHSNLPFNTTTNSNNTTTTTTNAKKKLADTFSSRTKLEFKSSSSEYNDVDQQEETSLNNESSSSTSNQQHSNPKWTSLLESRESSLADEEEEADTRPLYERLMENKLKKQQELEQVIGNQAPRSLDEDDILYLKEQEEKLKNERLEIINKEKEEIQKYLQESHIVIKDTSINSGIDSIDNIGVVSADELVEQTLEKEDLISQLEIVEVKKRKRKDENEKKKKKKNNTSSKFTNCLCIEL</sequence>
<dbReference type="GeneID" id="8856283"/>
<feature type="region of interest" description="Disordered" evidence="4">
    <location>
        <begin position="1"/>
        <end position="99"/>
    </location>
</feature>
<dbReference type="InParanoid" id="D2VZ97"/>